<evidence type="ECO:0000313" key="3">
    <source>
        <dbReference type="Proteomes" id="UP000017184"/>
    </source>
</evidence>
<protein>
    <submittedName>
        <fullName evidence="2">SAM-dependent methyltransferase</fullName>
    </submittedName>
</protein>
<accession>U5N805</accession>
<dbReference type="OrthoDB" id="6191410at2"/>
<organism evidence="2 3">
    <name type="scientific">Candidatus Symbiobacter mobilis CR</name>
    <dbReference type="NCBI Taxonomy" id="946483"/>
    <lineage>
        <taxon>Bacteria</taxon>
        <taxon>Pseudomonadati</taxon>
        <taxon>Pseudomonadota</taxon>
        <taxon>Betaproteobacteria</taxon>
        <taxon>Burkholderiales</taxon>
        <taxon>Comamonadaceae</taxon>
    </lineage>
</organism>
<keyword evidence="2" id="KW-0489">Methyltransferase</keyword>
<keyword evidence="2" id="KW-0808">Transferase</keyword>
<dbReference type="eggNOG" id="COG2226">
    <property type="taxonomic scope" value="Bacteria"/>
</dbReference>
<dbReference type="GO" id="GO:0032259">
    <property type="term" value="P:methylation"/>
    <property type="evidence" value="ECO:0007669"/>
    <property type="project" value="UniProtKB-KW"/>
</dbReference>
<dbReference type="Gene3D" id="3.40.50.150">
    <property type="entry name" value="Vaccinia Virus protein VP39"/>
    <property type="match status" value="1"/>
</dbReference>
<dbReference type="RefSeq" id="WP_022773576.1">
    <property type="nucleotide sequence ID" value="NC_022576.1"/>
</dbReference>
<proteinExistence type="predicted"/>
<dbReference type="Pfam" id="PF08241">
    <property type="entry name" value="Methyltransf_11"/>
    <property type="match status" value="1"/>
</dbReference>
<dbReference type="InterPro" id="IPR029063">
    <property type="entry name" value="SAM-dependent_MTases_sf"/>
</dbReference>
<dbReference type="InterPro" id="IPR013216">
    <property type="entry name" value="Methyltransf_11"/>
</dbReference>
<keyword evidence="3" id="KW-1185">Reference proteome</keyword>
<dbReference type="PATRIC" id="fig|946483.4.peg.1624"/>
<reference evidence="2 3" key="1">
    <citation type="journal article" date="2013" name="Genome Biol.">
        <title>Genomic analysis reveals key aspects of prokaryotic symbiosis in the phototrophic consortium "Chlorochromatium aggregatum".</title>
        <authorList>
            <person name="Liu Z."/>
            <person name="Muller J."/>
            <person name="Li T."/>
            <person name="Alvey R.M."/>
            <person name="Vogl K."/>
            <person name="Frigaard N.U."/>
            <person name="Rockwell N.C."/>
            <person name="Boyd E.S."/>
            <person name="Tomsho L.P."/>
            <person name="Schuster S.C."/>
            <person name="Henke P."/>
            <person name="Rohde M."/>
            <person name="Overmann J."/>
            <person name="Bryant D.A."/>
        </authorList>
    </citation>
    <scope>NUCLEOTIDE SEQUENCE [LARGE SCALE GENOMIC DNA]</scope>
    <source>
        <strain evidence="2">CR</strain>
    </source>
</reference>
<dbReference type="SUPFAM" id="SSF53335">
    <property type="entry name" value="S-adenosyl-L-methionine-dependent methyltransferases"/>
    <property type="match status" value="1"/>
</dbReference>
<feature type="domain" description="Methyltransferase type 11" evidence="1">
    <location>
        <begin position="85"/>
        <end position="134"/>
    </location>
</feature>
<evidence type="ECO:0000313" key="2">
    <source>
        <dbReference type="EMBL" id="AGX87691.1"/>
    </source>
</evidence>
<dbReference type="GO" id="GO:0008757">
    <property type="term" value="F:S-adenosylmethionine-dependent methyltransferase activity"/>
    <property type="evidence" value="ECO:0007669"/>
    <property type="project" value="InterPro"/>
</dbReference>
<dbReference type="AlphaFoldDB" id="U5N805"/>
<name>U5N805_9BURK</name>
<dbReference type="HOGENOM" id="CLU_075049_0_0_4"/>
<sequence>MQHWLQAPAGQYVLAWEQAQLDAAVANAFGFHALQLGFPELDGLRANRMAHRWLAVSQLSLQAGVSDRSDRIPEGILERMSERIPDVVTDFAALPFPANSLDLVILPHTLERATDPHGVLREVARVLVPEGVAVLTGFNPVSLWGLREARVPRRRWLPRAPSAEVMEFIGSLRLRDWLGLLSLEVRAEHFGCYRPMCSSMSWLRRLAWMDRAGERWWPILGAVYCLVAVKRVRGMTLLQPGWKPAVSLVGARAVSRNGVRAVQTAGREPCSQESQGMIR</sequence>
<dbReference type="EMBL" id="CP004885">
    <property type="protein sequence ID" value="AGX87691.1"/>
    <property type="molecule type" value="Genomic_DNA"/>
</dbReference>
<dbReference type="KEGG" id="cbx:Cenrod_1606"/>
<evidence type="ECO:0000259" key="1">
    <source>
        <dbReference type="Pfam" id="PF08241"/>
    </source>
</evidence>
<dbReference type="STRING" id="946483.Cenrod_1606"/>
<dbReference type="Proteomes" id="UP000017184">
    <property type="component" value="Chromosome"/>
</dbReference>
<gene>
    <name evidence="2" type="ORF">Cenrod_1606</name>
</gene>